<keyword evidence="2" id="KW-0472">Membrane</keyword>
<keyword evidence="2" id="KW-0812">Transmembrane</keyword>
<evidence type="ECO:0000256" key="2">
    <source>
        <dbReference type="SAM" id="Phobius"/>
    </source>
</evidence>
<gene>
    <name evidence="3" type="ORF">H7K45_09495</name>
</gene>
<sequence length="88" mass="9393">MSTPPQDGWSSPQQWDPMPTDRGQQPYGQPFDPTVSSPKQQPPPPGWDGGTWTEHGGSKNAEGSGRWLLFAVAVLVVLVVAVAVALLV</sequence>
<evidence type="ECO:0000256" key="1">
    <source>
        <dbReference type="SAM" id="MobiDB-lite"/>
    </source>
</evidence>
<dbReference type="RefSeq" id="WP_263995542.1">
    <property type="nucleotide sequence ID" value="NZ_JACKVK010000005.1"/>
</dbReference>
<dbReference type="EMBL" id="JACKVK010000005">
    <property type="protein sequence ID" value="MCV7420770.1"/>
    <property type="molecule type" value="Genomic_DNA"/>
</dbReference>
<feature type="compositionally biased region" description="Polar residues" evidence="1">
    <location>
        <begin position="1"/>
        <end position="14"/>
    </location>
</feature>
<evidence type="ECO:0000313" key="3">
    <source>
        <dbReference type="EMBL" id="MCV7420770.1"/>
    </source>
</evidence>
<dbReference type="AlphaFoldDB" id="A0A9X3BT57"/>
<accession>A0A9X3BT57</accession>
<feature type="region of interest" description="Disordered" evidence="1">
    <location>
        <begin position="1"/>
        <end position="60"/>
    </location>
</feature>
<name>A0A9X3BT57_9MYCO</name>
<protein>
    <submittedName>
        <fullName evidence="3">Uncharacterized protein</fullName>
    </submittedName>
</protein>
<organism evidence="3 4">
    <name type="scientific">Mycobacterium yunnanensis</name>
    <dbReference type="NCBI Taxonomy" id="368477"/>
    <lineage>
        <taxon>Bacteria</taxon>
        <taxon>Bacillati</taxon>
        <taxon>Actinomycetota</taxon>
        <taxon>Actinomycetes</taxon>
        <taxon>Mycobacteriales</taxon>
        <taxon>Mycobacteriaceae</taxon>
        <taxon>Mycobacterium</taxon>
    </lineage>
</organism>
<keyword evidence="4" id="KW-1185">Reference proteome</keyword>
<reference evidence="3" key="2">
    <citation type="journal article" date="2022" name="BMC Genomics">
        <title>Comparative genome analysis of mycobacteria focusing on tRNA and non-coding RNA.</title>
        <authorList>
            <person name="Behra P.R.K."/>
            <person name="Pettersson B.M.F."/>
            <person name="Ramesh M."/>
            <person name="Das S."/>
            <person name="Dasgupta S."/>
            <person name="Kirsebom L.A."/>
        </authorList>
    </citation>
    <scope>NUCLEOTIDE SEQUENCE</scope>
    <source>
        <strain evidence="3">DSM 44838</strain>
    </source>
</reference>
<proteinExistence type="predicted"/>
<keyword evidence="2" id="KW-1133">Transmembrane helix</keyword>
<comment type="caution">
    <text evidence="3">The sequence shown here is derived from an EMBL/GenBank/DDBJ whole genome shotgun (WGS) entry which is preliminary data.</text>
</comment>
<feature type="transmembrane region" description="Helical" evidence="2">
    <location>
        <begin position="67"/>
        <end position="87"/>
    </location>
</feature>
<evidence type="ECO:0000313" key="4">
    <source>
        <dbReference type="Proteomes" id="UP001141629"/>
    </source>
</evidence>
<dbReference type="Proteomes" id="UP001141629">
    <property type="component" value="Unassembled WGS sequence"/>
</dbReference>
<reference evidence="3" key="1">
    <citation type="submission" date="2020-07" db="EMBL/GenBank/DDBJ databases">
        <authorList>
            <person name="Pettersson B.M.F."/>
            <person name="Behra P.R.K."/>
            <person name="Ramesh M."/>
            <person name="Das S."/>
            <person name="Dasgupta S."/>
            <person name="Kirsebom L.A."/>
        </authorList>
    </citation>
    <scope>NUCLEOTIDE SEQUENCE</scope>
    <source>
        <strain evidence="3">DSM 44838</strain>
    </source>
</reference>